<dbReference type="EMBL" id="CP002116">
    <property type="protein sequence ID" value="ADK82514.1"/>
    <property type="molecule type" value="Genomic_DNA"/>
</dbReference>
<gene>
    <name evidence="2" type="ordered locus">Spirs_3425</name>
</gene>
<feature type="domain" description="PIN" evidence="1">
    <location>
        <begin position="3"/>
        <end position="123"/>
    </location>
</feature>
<name>E1R2F4_SEDSS</name>
<proteinExistence type="predicted"/>
<dbReference type="Proteomes" id="UP000002318">
    <property type="component" value="Chromosome"/>
</dbReference>
<dbReference type="SUPFAM" id="SSF88723">
    <property type="entry name" value="PIN domain-like"/>
    <property type="match status" value="1"/>
</dbReference>
<dbReference type="Pfam" id="PF01850">
    <property type="entry name" value="PIN"/>
    <property type="match status" value="1"/>
</dbReference>
<reference evidence="2 3" key="1">
    <citation type="journal article" date="2010" name="Stand. Genomic Sci.">
        <title>Complete genome sequence of Spirochaeta smaragdinae type strain (SEBR 4228).</title>
        <authorList>
            <person name="Mavromatis K."/>
            <person name="Yasawong M."/>
            <person name="Chertkov O."/>
            <person name="Lapidus A."/>
            <person name="Lucas S."/>
            <person name="Nolan M."/>
            <person name="Del Rio T.G."/>
            <person name="Tice H."/>
            <person name="Cheng J.F."/>
            <person name="Pitluck S."/>
            <person name="Liolios K."/>
            <person name="Ivanova N."/>
            <person name="Tapia R."/>
            <person name="Han C."/>
            <person name="Bruce D."/>
            <person name="Goodwin L."/>
            <person name="Pati A."/>
            <person name="Chen A."/>
            <person name="Palaniappan K."/>
            <person name="Land M."/>
            <person name="Hauser L."/>
            <person name="Chang Y.J."/>
            <person name="Jeffries C.D."/>
            <person name="Detter J.C."/>
            <person name="Rohde M."/>
            <person name="Brambilla E."/>
            <person name="Spring S."/>
            <person name="Goker M."/>
            <person name="Sikorski J."/>
            <person name="Woyke T."/>
            <person name="Bristow J."/>
            <person name="Eisen J.A."/>
            <person name="Markowitz V."/>
            <person name="Hugenholtz P."/>
            <person name="Klenk H.P."/>
            <person name="Kyrpides N.C."/>
        </authorList>
    </citation>
    <scope>NUCLEOTIDE SEQUENCE [LARGE SCALE GENOMIC DNA]</scope>
    <source>
        <strain evidence="3">DSM 11293 / JCM 15392 / SEBR 4228</strain>
    </source>
</reference>
<evidence type="ECO:0000313" key="2">
    <source>
        <dbReference type="EMBL" id="ADK82514.1"/>
    </source>
</evidence>
<dbReference type="PANTHER" id="PTHR36173:SF2">
    <property type="entry name" value="RIBONUCLEASE VAPC16"/>
    <property type="match status" value="1"/>
</dbReference>
<dbReference type="Gene3D" id="3.40.50.1010">
    <property type="entry name" value="5'-nuclease"/>
    <property type="match status" value="1"/>
</dbReference>
<protein>
    <submittedName>
        <fullName evidence="2">PilT protein domain protein</fullName>
    </submittedName>
</protein>
<keyword evidence="3" id="KW-1185">Reference proteome</keyword>
<accession>E1R2F4</accession>
<dbReference type="STRING" id="573413.Spirs_3425"/>
<dbReference type="OrthoDB" id="9798990at2"/>
<organism evidence="2 3">
    <name type="scientific">Sediminispirochaeta smaragdinae (strain DSM 11293 / JCM 15392 / SEBR 4228)</name>
    <name type="common">Spirochaeta smaragdinae</name>
    <dbReference type="NCBI Taxonomy" id="573413"/>
    <lineage>
        <taxon>Bacteria</taxon>
        <taxon>Pseudomonadati</taxon>
        <taxon>Spirochaetota</taxon>
        <taxon>Spirochaetia</taxon>
        <taxon>Spirochaetales</taxon>
        <taxon>Spirochaetaceae</taxon>
        <taxon>Sediminispirochaeta</taxon>
    </lineage>
</organism>
<dbReference type="InterPro" id="IPR002716">
    <property type="entry name" value="PIN_dom"/>
</dbReference>
<dbReference type="CDD" id="cd09872">
    <property type="entry name" value="PIN_Sll0205-like"/>
    <property type="match status" value="1"/>
</dbReference>
<evidence type="ECO:0000259" key="1">
    <source>
        <dbReference type="Pfam" id="PF01850"/>
    </source>
</evidence>
<dbReference type="InterPro" id="IPR029060">
    <property type="entry name" value="PIN-like_dom_sf"/>
</dbReference>
<dbReference type="KEGG" id="ssm:Spirs_3425"/>
<dbReference type="RefSeq" id="WP_013255973.1">
    <property type="nucleotide sequence ID" value="NC_014364.1"/>
</dbReference>
<dbReference type="InterPro" id="IPR041705">
    <property type="entry name" value="PIN_Sll0205"/>
</dbReference>
<evidence type="ECO:0000313" key="3">
    <source>
        <dbReference type="Proteomes" id="UP000002318"/>
    </source>
</evidence>
<dbReference type="AlphaFoldDB" id="E1R2F4"/>
<dbReference type="InterPro" id="IPR052919">
    <property type="entry name" value="TA_system_RNase"/>
</dbReference>
<dbReference type="PANTHER" id="PTHR36173">
    <property type="entry name" value="RIBONUCLEASE VAPC16-RELATED"/>
    <property type="match status" value="1"/>
</dbReference>
<sequence length="135" mass="15910">MRYLIDTHYLLWSLFEPEKITKRILNIFLNDEDEKYISGINFWEIALKYSLGKLELDGLNPEQISEASMKAGYHVAELDYKIFASYYKLPKKENHKDPFDRLLIWQAIQNNYTLLTRDGKIEQYVSDGLKVIVGT</sequence>
<dbReference type="eggNOG" id="COG3744">
    <property type="taxonomic scope" value="Bacteria"/>
</dbReference>
<dbReference type="HOGENOM" id="CLU_129890_0_1_12"/>